<dbReference type="Gene3D" id="3.60.21.10">
    <property type="match status" value="1"/>
</dbReference>
<dbReference type="InterPro" id="IPR004843">
    <property type="entry name" value="Calcineurin-like_PHP"/>
</dbReference>
<dbReference type="PANTHER" id="PTHR45778:SF7">
    <property type="entry name" value="PURPLE ACID PHOSPHATASE"/>
    <property type="match status" value="1"/>
</dbReference>
<protein>
    <recommendedName>
        <fullName evidence="4">Purple acid phosphatase</fullName>
        <ecNumber evidence="4">3.1.3.2</ecNumber>
    </recommendedName>
</protein>
<keyword evidence="7" id="KW-1185">Reference proteome</keyword>
<keyword evidence="3" id="KW-0325">Glycoprotein</keyword>
<accession>C5LPE5</accession>
<dbReference type="GO" id="GO:0003993">
    <property type="term" value="F:acid phosphatase activity"/>
    <property type="evidence" value="ECO:0007669"/>
    <property type="project" value="UniProtKB-EC"/>
</dbReference>
<dbReference type="AlphaFoldDB" id="C5LPE5"/>
<keyword evidence="4" id="KW-0378">Hydrolase</keyword>
<reference evidence="6 7" key="1">
    <citation type="submission" date="2008-07" db="EMBL/GenBank/DDBJ databases">
        <authorList>
            <person name="El-Sayed N."/>
            <person name="Caler E."/>
            <person name="Inman J."/>
            <person name="Amedeo P."/>
            <person name="Hass B."/>
            <person name="Wortman J."/>
        </authorList>
    </citation>
    <scope>NUCLEOTIDE SEQUENCE [LARGE SCALE GENOMIC DNA]</scope>
    <source>
        <strain evidence="7">ATCC 50983 / TXsc</strain>
    </source>
</reference>
<evidence type="ECO:0000313" key="7">
    <source>
        <dbReference type="Proteomes" id="UP000007800"/>
    </source>
</evidence>
<dbReference type="InParanoid" id="C5LPE5"/>
<proteinExistence type="inferred from homology"/>
<dbReference type="InterPro" id="IPR041792">
    <property type="entry name" value="MPP_PAP"/>
</dbReference>
<dbReference type="RefSeq" id="XP_002768689.1">
    <property type="nucleotide sequence ID" value="XM_002768643.1"/>
</dbReference>
<sequence>MRFKPHLIGASEHTLSLTNIRSSFYDIRYISGATGDCLCRAEERVTFRMRHLEPTQGHVSMNTVSGALKVHWVSGDPSPGIVEYKAAGDSEWSVRHASVTTYDYEDMCNRDGDPKTYYDPGFFYTADLPASLEGEIRVRFGGIHHRSEIFTVTAPVPPSSDEPHSVALFGDMGVQGYYRGPDAVDVPSGRWDTYWVVDHMRSNTRLRMAVHIGDVSYAMGYARIWDLFGTALEGVAMRMPYMVSIGNHEFDHTSGGWHPCWGNFGSDSGGECGVPTRHRYQFPYWYYSFSFGLVHYVMLSSEHDWTEGSEQWGWLDEQLASVDRLVTPWVVVTAHRPMLVSAYDPSERAVEEHMYPALGLLLKEHQVDLFVAGHWHYYERTHPVDGTVHVLAGSAGAIEGNFVFNNLPRTAIRWPDVRGYLELKVTNEALEGIFWGINDTMTDRRMIEFDHFRIAARLNPPAESRPAGPPVVQMK</sequence>
<dbReference type="InterPro" id="IPR008963">
    <property type="entry name" value="Purple_acid_Pase-like_N"/>
</dbReference>
<evidence type="ECO:0000256" key="2">
    <source>
        <dbReference type="ARBA" id="ARBA00022729"/>
    </source>
</evidence>
<comment type="catalytic activity">
    <reaction evidence="4">
        <text>a phosphate monoester + H2O = an alcohol + phosphate</text>
        <dbReference type="Rhea" id="RHEA:15017"/>
        <dbReference type="ChEBI" id="CHEBI:15377"/>
        <dbReference type="ChEBI" id="CHEBI:30879"/>
        <dbReference type="ChEBI" id="CHEBI:43474"/>
        <dbReference type="ChEBI" id="CHEBI:67140"/>
        <dbReference type="EC" id="3.1.3.2"/>
    </reaction>
</comment>
<evidence type="ECO:0000313" key="6">
    <source>
        <dbReference type="EMBL" id="EER01407.1"/>
    </source>
</evidence>
<name>C5LPE5_PERM5</name>
<dbReference type="SUPFAM" id="SSF56300">
    <property type="entry name" value="Metallo-dependent phosphatases"/>
    <property type="match status" value="1"/>
</dbReference>
<gene>
    <name evidence="6" type="ORF">Pmar_PMAR027536</name>
</gene>
<dbReference type="InterPro" id="IPR029052">
    <property type="entry name" value="Metallo-depent_PP-like"/>
</dbReference>
<feature type="domain" description="Calcineurin-like phosphoesterase" evidence="5">
    <location>
        <begin position="166"/>
        <end position="378"/>
    </location>
</feature>
<dbReference type="EC" id="3.1.3.2" evidence="4"/>
<evidence type="ECO:0000256" key="3">
    <source>
        <dbReference type="ARBA" id="ARBA00023180"/>
    </source>
</evidence>
<dbReference type="SUPFAM" id="SSF49363">
    <property type="entry name" value="Purple acid phosphatase, N-terminal domain"/>
    <property type="match status" value="1"/>
</dbReference>
<evidence type="ECO:0000259" key="5">
    <source>
        <dbReference type="Pfam" id="PF00149"/>
    </source>
</evidence>
<evidence type="ECO:0000256" key="4">
    <source>
        <dbReference type="RuleBase" id="RU361203"/>
    </source>
</evidence>
<comment type="similarity">
    <text evidence="4">Belongs to the metallophosphoesterase superfamily. Purple acid phosphatase family.</text>
</comment>
<keyword evidence="2" id="KW-0732">Signal</keyword>
<dbReference type="CDD" id="cd00839">
    <property type="entry name" value="MPP_PAPs"/>
    <property type="match status" value="1"/>
</dbReference>
<evidence type="ECO:0000256" key="1">
    <source>
        <dbReference type="ARBA" id="ARBA00011738"/>
    </source>
</evidence>
<dbReference type="GeneID" id="9039891"/>
<dbReference type="EMBL" id="GG684111">
    <property type="protein sequence ID" value="EER01407.1"/>
    <property type="molecule type" value="Genomic_DNA"/>
</dbReference>
<dbReference type="Pfam" id="PF00149">
    <property type="entry name" value="Metallophos"/>
    <property type="match status" value="1"/>
</dbReference>
<dbReference type="Proteomes" id="UP000007800">
    <property type="component" value="Unassembled WGS sequence"/>
</dbReference>
<comment type="subunit">
    <text evidence="1">Homodimer.</text>
</comment>
<dbReference type="PANTHER" id="PTHR45778">
    <property type="entry name" value="PURPLE ACID PHOSPHATASE-RELATED"/>
    <property type="match status" value="1"/>
</dbReference>
<organism evidence="7">
    <name type="scientific">Perkinsus marinus (strain ATCC 50983 / TXsc)</name>
    <dbReference type="NCBI Taxonomy" id="423536"/>
    <lineage>
        <taxon>Eukaryota</taxon>
        <taxon>Sar</taxon>
        <taxon>Alveolata</taxon>
        <taxon>Perkinsozoa</taxon>
        <taxon>Perkinsea</taxon>
        <taxon>Perkinsida</taxon>
        <taxon>Perkinsidae</taxon>
        <taxon>Perkinsus</taxon>
    </lineage>
</organism>
<dbReference type="GO" id="GO:0046872">
    <property type="term" value="F:metal ion binding"/>
    <property type="evidence" value="ECO:0007669"/>
    <property type="project" value="InterPro"/>
</dbReference>
<dbReference type="OrthoDB" id="45007at2759"/>
<dbReference type="OMA" id="VWDHFFN"/>